<dbReference type="Pfam" id="PF13392">
    <property type="entry name" value="HNH_3"/>
    <property type="match status" value="1"/>
</dbReference>
<comment type="caution">
    <text evidence="3">The sequence shown here is derived from an EMBL/GenBank/DDBJ whole genome shotgun (WGS) entry which is preliminary data.</text>
</comment>
<feature type="domain" description="NUMOD4" evidence="1">
    <location>
        <begin position="6"/>
        <end position="63"/>
    </location>
</feature>
<dbReference type="Gene3D" id="3.90.75.20">
    <property type="match status" value="1"/>
</dbReference>
<dbReference type="GO" id="GO:0016788">
    <property type="term" value="F:hydrolase activity, acting on ester bonds"/>
    <property type="evidence" value="ECO:0007669"/>
    <property type="project" value="InterPro"/>
</dbReference>
<sequence>MNATHEEWRPVVGFEGSYEVSDLGRVRSVTRVVINIDGVVQTFHGKMLKPWSAKCGGYRTVSMRRDRRTYRALVNNLVLEAFDTARPNGTVCRHLDGNPQNNRLDNPAWGTQSENLHDAVRHGTHGMASKTHCINGHPFDAVNTRIYVRRNGKTQRVCRTCHRNEYWRRAHGRRKR</sequence>
<feature type="domain" description="HNH nuclease" evidence="2">
    <location>
        <begin position="87"/>
        <end position="116"/>
    </location>
</feature>
<dbReference type="SUPFAM" id="SSF54060">
    <property type="entry name" value="His-Me finger endonucleases"/>
    <property type="match status" value="1"/>
</dbReference>
<evidence type="ECO:0008006" key="5">
    <source>
        <dbReference type="Google" id="ProtNLM"/>
    </source>
</evidence>
<gene>
    <name evidence="3" type="ORF">BST28_18790</name>
</gene>
<proteinExistence type="predicted"/>
<evidence type="ECO:0000313" key="4">
    <source>
        <dbReference type="Proteomes" id="UP000192713"/>
    </source>
</evidence>
<accession>A0A1X0DY48</accession>
<dbReference type="Pfam" id="PF07463">
    <property type="entry name" value="NUMOD4"/>
    <property type="match status" value="1"/>
</dbReference>
<evidence type="ECO:0000259" key="2">
    <source>
        <dbReference type="Pfam" id="PF13392"/>
    </source>
</evidence>
<reference evidence="3 4" key="1">
    <citation type="submission" date="2017-02" db="EMBL/GenBank/DDBJ databases">
        <title>The new phylogeny of genus Mycobacterium.</title>
        <authorList>
            <person name="Tortoli E."/>
            <person name="Trovato A."/>
            <person name="Cirillo D.M."/>
        </authorList>
    </citation>
    <scope>NUCLEOTIDE SEQUENCE [LARGE SCALE GENOMIC DNA]</scope>
    <source>
        <strain evidence="3 4">DSM 45093</strain>
    </source>
</reference>
<dbReference type="EMBL" id="MVHU01000035">
    <property type="protein sequence ID" value="ORA77169.1"/>
    <property type="molecule type" value="Genomic_DNA"/>
</dbReference>
<dbReference type="InterPro" id="IPR010902">
    <property type="entry name" value="NUMOD4"/>
</dbReference>
<dbReference type="Proteomes" id="UP000192713">
    <property type="component" value="Unassembled WGS sequence"/>
</dbReference>
<dbReference type="InterPro" id="IPR003615">
    <property type="entry name" value="HNH_nuc"/>
</dbReference>
<evidence type="ECO:0000313" key="3">
    <source>
        <dbReference type="EMBL" id="ORA77169.1"/>
    </source>
</evidence>
<dbReference type="AlphaFoldDB" id="A0A1X0DY48"/>
<dbReference type="RefSeq" id="WP_083082304.1">
    <property type="nucleotide sequence ID" value="NZ_MVHU01000035.1"/>
</dbReference>
<organism evidence="3 4">
    <name type="scientific">Mycolicibacter kumamotonensis</name>
    <dbReference type="NCBI Taxonomy" id="354243"/>
    <lineage>
        <taxon>Bacteria</taxon>
        <taxon>Bacillati</taxon>
        <taxon>Actinomycetota</taxon>
        <taxon>Actinomycetes</taxon>
        <taxon>Mycobacteriales</taxon>
        <taxon>Mycobacteriaceae</taxon>
        <taxon>Mycolicibacter</taxon>
    </lineage>
</organism>
<name>A0A1X0DY48_9MYCO</name>
<dbReference type="InterPro" id="IPR044925">
    <property type="entry name" value="His-Me_finger_sf"/>
</dbReference>
<protein>
    <recommendedName>
        <fullName evidence="5">HNH endonuclease</fullName>
    </recommendedName>
</protein>
<evidence type="ECO:0000259" key="1">
    <source>
        <dbReference type="Pfam" id="PF07463"/>
    </source>
</evidence>